<dbReference type="InterPro" id="IPR050768">
    <property type="entry name" value="UPF0353/GerABKA_families"/>
</dbReference>
<proteinExistence type="predicted"/>
<dbReference type="Pfam" id="PF00092">
    <property type="entry name" value="VWA"/>
    <property type="match status" value="1"/>
</dbReference>
<keyword evidence="1" id="KW-1003">Cell membrane</keyword>
<evidence type="ECO:0000256" key="2">
    <source>
        <dbReference type="ARBA" id="ARBA00022692"/>
    </source>
</evidence>
<feature type="transmembrane region" description="Helical" evidence="5">
    <location>
        <begin position="52"/>
        <end position="74"/>
    </location>
</feature>
<dbReference type="AlphaFoldDB" id="A0A090WAK4"/>
<evidence type="ECO:0000256" key="3">
    <source>
        <dbReference type="ARBA" id="ARBA00022989"/>
    </source>
</evidence>
<dbReference type="SMART" id="SM00327">
    <property type="entry name" value="VWA"/>
    <property type="match status" value="1"/>
</dbReference>
<evidence type="ECO:0000259" key="6">
    <source>
        <dbReference type="PROSITE" id="PS50234"/>
    </source>
</evidence>
<protein>
    <submittedName>
        <fullName evidence="7">BatB protein</fullName>
    </submittedName>
</protein>
<dbReference type="EMBL" id="BBNT01000001">
    <property type="protein sequence ID" value="GAL74025.1"/>
    <property type="molecule type" value="Genomic_DNA"/>
</dbReference>
<sequence length="345" mass="38685">MYLLEEKIYFWLLCIIPVLVLLFIFLSYWRYRAQRKYAEKHMLSHLIPDRSWFKPILKLVTISVGILFLVTALVNLKAGTKIETVKREGGVDIVFAVDISKSMLAEDIAPSRLEKSQQLVTQIINNLASDRIGLIAYAGSAVPQLPITTDYSSAKMFLQSMNTDLVSSQGTAIAEAIQLAESYYSEDTEASKVLVIISDGEDHEGEALDYAEAAAENGIRIITIGVGTEKGGTIPIKRNGIVREFKKDRDGNTVITRLNSETLEEIASVGNGGVYIDGTVTASVIEKLKEELSGIDKVEFESQQYADFESQFQWFLGFGLFFLFLDIFYLEKKTAWLKKLNLFNE</sequence>
<dbReference type="InterPro" id="IPR036465">
    <property type="entry name" value="vWFA_dom_sf"/>
</dbReference>
<keyword evidence="2 5" id="KW-0812">Transmembrane</keyword>
<accession>A0A090WAK4</accession>
<organism evidence="7 8">
    <name type="scientific">Nonlabens ulvanivorans</name>
    <name type="common">Persicivirga ulvanivorans</name>
    <dbReference type="NCBI Taxonomy" id="906888"/>
    <lineage>
        <taxon>Bacteria</taxon>
        <taxon>Pseudomonadati</taxon>
        <taxon>Bacteroidota</taxon>
        <taxon>Flavobacteriia</taxon>
        <taxon>Flavobacteriales</taxon>
        <taxon>Flavobacteriaceae</taxon>
        <taxon>Nonlabens</taxon>
    </lineage>
</organism>
<dbReference type="PANTHER" id="PTHR22550">
    <property type="entry name" value="SPORE GERMINATION PROTEIN"/>
    <property type="match status" value="1"/>
</dbReference>
<evidence type="ECO:0000313" key="8">
    <source>
        <dbReference type="Proteomes" id="UP000029647"/>
    </source>
</evidence>
<gene>
    <name evidence="7" type="ORF">JCM19275_2872</name>
</gene>
<dbReference type="SUPFAM" id="SSF53300">
    <property type="entry name" value="vWA-like"/>
    <property type="match status" value="1"/>
</dbReference>
<reference evidence="7 8" key="1">
    <citation type="journal article" date="2014" name="Genome Announc.">
        <title>Draft Genome Sequences of Marine Flavobacterium Nonlabens Strains NR17, NR24, NR27, NR32, NR33, and Ara13.</title>
        <authorList>
            <person name="Nakanishi M."/>
            <person name="Meirelles P."/>
            <person name="Suzuki R."/>
            <person name="Takatani N."/>
            <person name="Mino S."/>
            <person name="Suda W."/>
            <person name="Oshima K."/>
            <person name="Hattori M."/>
            <person name="Ohkuma M."/>
            <person name="Hosokawa M."/>
            <person name="Miyashita K."/>
            <person name="Thompson F.L."/>
            <person name="Niwa A."/>
            <person name="Sawabe T."/>
            <person name="Sawabe T."/>
        </authorList>
    </citation>
    <scope>NUCLEOTIDE SEQUENCE [LARGE SCALE GENOMIC DNA]</scope>
    <source>
        <strain evidence="8">JCM19275</strain>
    </source>
</reference>
<evidence type="ECO:0000256" key="4">
    <source>
        <dbReference type="ARBA" id="ARBA00023136"/>
    </source>
</evidence>
<feature type="domain" description="VWFA" evidence="6">
    <location>
        <begin position="92"/>
        <end position="292"/>
    </location>
</feature>
<dbReference type="PRINTS" id="PR00453">
    <property type="entry name" value="VWFADOMAIN"/>
</dbReference>
<dbReference type="Gene3D" id="3.40.50.410">
    <property type="entry name" value="von Willebrand factor, type A domain"/>
    <property type="match status" value="1"/>
</dbReference>
<comment type="caution">
    <text evidence="7">The sequence shown here is derived from an EMBL/GenBank/DDBJ whole genome shotgun (WGS) entry which is preliminary data.</text>
</comment>
<keyword evidence="4 5" id="KW-0472">Membrane</keyword>
<feature type="transmembrane region" description="Helical" evidence="5">
    <location>
        <begin position="312"/>
        <end position="330"/>
    </location>
</feature>
<keyword evidence="3 5" id="KW-1133">Transmembrane helix</keyword>
<evidence type="ECO:0000256" key="5">
    <source>
        <dbReference type="SAM" id="Phobius"/>
    </source>
</evidence>
<dbReference type="InterPro" id="IPR002035">
    <property type="entry name" value="VWF_A"/>
</dbReference>
<dbReference type="PANTHER" id="PTHR22550:SF5">
    <property type="entry name" value="LEUCINE ZIPPER PROTEIN 4"/>
    <property type="match status" value="1"/>
</dbReference>
<dbReference type="PROSITE" id="PS50234">
    <property type="entry name" value="VWFA"/>
    <property type="match status" value="1"/>
</dbReference>
<dbReference type="Proteomes" id="UP000029647">
    <property type="component" value="Unassembled WGS sequence"/>
</dbReference>
<evidence type="ECO:0000256" key="1">
    <source>
        <dbReference type="ARBA" id="ARBA00022475"/>
    </source>
</evidence>
<name>A0A090WAK4_NONUL</name>
<evidence type="ECO:0000313" key="7">
    <source>
        <dbReference type="EMBL" id="GAL74025.1"/>
    </source>
</evidence>
<feature type="transmembrane region" description="Helical" evidence="5">
    <location>
        <begin position="6"/>
        <end position="31"/>
    </location>
</feature>